<evidence type="ECO:0008006" key="5">
    <source>
        <dbReference type="Google" id="ProtNLM"/>
    </source>
</evidence>
<comment type="caution">
    <text evidence="3">The sequence shown here is derived from an EMBL/GenBank/DDBJ whole genome shotgun (WGS) entry which is preliminary data.</text>
</comment>
<dbReference type="Proteomes" id="UP000745859">
    <property type="component" value="Unassembled WGS sequence"/>
</dbReference>
<sequence length="506" mass="57985">MAILGNIIKTTIDTLDTFSFDTKNAQEHQEEQLRKLLTNAKDTAFGKYYNFLKILDSDNIIEAYQQTVPLFDYKTINQQWWKQQQINPDITWPGKPNFFAKSSGTTGKKSKRIPVTNDYISSVRSVGTSMIKDLANFDFPTNVFEKEIFMLSSSAKLKNHKNGFKEGEISGINVSNFPDWYDVFYRPGKEIATIDDWETRKQKIAEEAPNWDIGAIAGIPSWILEVLKAIIEKNNLDTIHDIWPDFSIYSTGGVAFETYRASFEKICGKEITILDTYLASEGFFAYTARPNTMDMKLAVQHDMFYEFIPFNEEGFDETGNVLENPKVVDISKVEKGKEYALLVTTCAGTWRYMVGDTIEFTNIEEPEIKITGRTKFFLNVVGSQLSEEKLDKAVLDASKKFDVEINEYTVGATKKGEDYFHQWILVTDQQLDAEACKNFMDDCLQEANKNYRVARSKALRGIDVLVINKDKYHAYLKAQKKNGGQIKTPKVMTEERILTYLEFLNQ</sequence>
<organism evidence="3 4">
    <name type="scientific">Wenyingzhuangia heitensis</name>
    <dbReference type="NCBI Taxonomy" id="1487859"/>
    <lineage>
        <taxon>Bacteria</taxon>
        <taxon>Pseudomonadati</taxon>
        <taxon>Bacteroidota</taxon>
        <taxon>Flavobacteriia</taxon>
        <taxon>Flavobacteriales</taxon>
        <taxon>Flavobacteriaceae</taxon>
        <taxon>Wenyingzhuangia</taxon>
    </lineage>
</organism>
<dbReference type="Pfam" id="PF23571">
    <property type="entry name" value="GH3_M"/>
    <property type="match status" value="1"/>
</dbReference>
<proteinExistence type="predicted"/>
<dbReference type="PANTHER" id="PTHR31901">
    <property type="entry name" value="GH3 DOMAIN-CONTAINING PROTEIN"/>
    <property type="match status" value="1"/>
</dbReference>
<gene>
    <name evidence="3" type="ORF">FHR24_001607</name>
</gene>
<reference evidence="3 4" key="1">
    <citation type="submission" date="2020-03" db="EMBL/GenBank/DDBJ databases">
        <title>Genomic Encyclopedia of Type Strains, Phase IV (KMG-IV): sequencing the most valuable type-strain genomes for metagenomic binning, comparative biology and taxonomic classification.</title>
        <authorList>
            <person name="Goeker M."/>
        </authorList>
    </citation>
    <scope>NUCLEOTIDE SEQUENCE [LARGE SCALE GENOMIC DNA]</scope>
    <source>
        <strain evidence="3 4">DSM 101599</strain>
    </source>
</reference>
<feature type="domain" description="GH3 C-terminal" evidence="2">
    <location>
        <begin position="388"/>
        <end position="495"/>
    </location>
</feature>
<name>A0ABX0UA83_9FLAO</name>
<dbReference type="PANTHER" id="PTHR31901:SF9">
    <property type="entry name" value="GH3 DOMAIN-CONTAINING PROTEIN"/>
    <property type="match status" value="1"/>
</dbReference>
<accession>A0ABX0UA83</accession>
<dbReference type="RefSeq" id="WP_167186512.1">
    <property type="nucleotide sequence ID" value="NZ_JAASQL010000001.1"/>
</dbReference>
<dbReference type="EMBL" id="JAASQL010000001">
    <property type="protein sequence ID" value="NIJ45168.1"/>
    <property type="molecule type" value="Genomic_DNA"/>
</dbReference>
<evidence type="ECO:0000313" key="4">
    <source>
        <dbReference type="Proteomes" id="UP000745859"/>
    </source>
</evidence>
<evidence type="ECO:0000259" key="1">
    <source>
        <dbReference type="Pfam" id="PF23571"/>
    </source>
</evidence>
<dbReference type="Pfam" id="PF03321">
    <property type="entry name" value="GH3"/>
    <property type="match status" value="1"/>
</dbReference>
<dbReference type="InterPro" id="IPR055377">
    <property type="entry name" value="GH3_M"/>
</dbReference>
<keyword evidence="4" id="KW-1185">Reference proteome</keyword>
<dbReference type="InterPro" id="IPR004993">
    <property type="entry name" value="GH3"/>
</dbReference>
<dbReference type="InterPro" id="IPR055378">
    <property type="entry name" value="GH3_C"/>
</dbReference>
<dbReference type="Pfam" id="PF23572">
    <property type="entry name" value="GH3_C"/>
    <property type="match status" value="1"/>
</dbReference>
<evidence type="ECO:0000313" key="3">
    <source>
        <dbReference type="EMBL" id="NIJ45168.1"/>
    </source>
</evidence>
<protein>
    <recommendedName>
        <fullName evidence="5">GH3 auxin-responsive promoter</fullName>
    </recommendedName>
</protein>
<evidence type="ECO:0000259" key="2">
    <source>
        <dbReference type="Pfam" id="PF23572"/>
    </source>
</evidence>
<feature type="domain" description="GH3 middle" evidence="1">
    <location>
        <begin position="299"/>
        <end position="373"/>
    </location>
</feature>